<evidence type="ECO:0000313" key="9">
    <source>
        <dbReference type="Proteomes" id="UP000279994"/>
    </source>
</evidence>
<feature type="transmembrane region" description="Helical" evidence="7">
    <location>
        <begin position="54"/>
        <end position="72"/>
    </location>
</feature>
<feature type="transmembrane region" description="Helical" evidence="7">
    <location>
        <begin position="460"/>
        <end position="478"/>
    </location>
</feature>
<dbReference type="PIRSF" id="PIRSF006060">
    <property type="entry name" value="AA_transporter"/>
    <property type="match status" value="1"/>
</dbReference>
<gene>
    <name evidence="8" type="ORF">EFL26_04895</name>
</gene>
<evidence type="ECO:0000313" key="8">
    <source>
        <dbReference type="EMBL" id="RNM16288.1"/>
    </source>
</evidence>
<feature type="transmembrane region" description="Helical" evidence="7">
    <location>
        <begin position="128"/>
        <end position="148"/>
    </location>
</feature>
<feature type="transmembrane region" description="Helical" evidence="7">
    <location>
        <begin position="428"/>
        <end position="448"/>
    </location>
</feature>
<feature type="transmembrane region" description="Helical" evidence="7">
    <location>
        <begin position="263"/>
        <end position="292"/>
    </location>
</feature>
<dbReference type="Pfam" id="PF13520">
    <property type="entry name" value="AA_permease_2"/>
    <property type="match status" value="1"/>
</dbReference>
<keyword evidence="4 7" id="KW-1133">Transmembrane helix</keyword>
<comment type="caution">
    <text evidence="8">The sequence shown here is derived from an EMBL/GenBank/DDBJ whole genome shotgun (WGS) entry which is preliminary data.</text>
</comment>
<name>A0A3N0GVX3_9ACTN</name>
<evidence type="ECO:0000256" key="3">
    <source>
        <dbReference type="ARBA" id="ARBA00022692"/>
    </source>
</evidence>
<evidence type="ECO:0000256" key="1">
    <source>
        <dbReference type="ARBA" id="ARBA00004651"/>
    </source>
</evidence>
<keyword evidence="2" id="KW-1003">Cell membrane</keyword>
<evidence type="ECO:0000256" key="4">
    <source>
        <dbReference type="ARBA" id="ARBA00022989"/>
    </source>
</evidence>
<protein>
    <submittedName>
        <fullName evidence="8">Amino acid permease</fullName>
    </submittedName>
</protein>
<dbReference type="Proteomes" id="UP000279994">
    <property type="component" value="Unassembled WGS sequence"/>
</dbReference>
<evidence type="ECO:0000256" key="5">
    <source>
        <dbReference type="ARBA" id="ARBA00023136"/>
    </source>
</evidence>
<evidence type="ECO:0000256" key="7">
    <source>
        <dbReference type="SAM" id="Phobius"/>
    </source>
</evidence>
<dbReference type="GO" id="GO:0022857">
    <property type="term" value="F:transmembrane transporter activity"/>
    <property type="evidence" value="ECO:0007669"/>
    <property type="project" value="InterPro"/>
</dbReference>
<feature type="transmembrane region" description="Helical" evidence="7">
    <location>
        <begin position="193"/>
        <end position="212"/>
    </location>
</feature>
<dbReference type="GO" id="GO:0005886">
    <property type="term" value="C:plasma membrane"/>
    <property type="evidence" value="ECO:0007669"/>
    <property type="project" value="UniProtKB-SubCell"/>
</dbReference>
<dbReference type="InterPro" id="IPR002293">
    <property type="entry name" value="AA/rel_permease1"/>
</dbReference>
<dbReference type="EMBL" id="RJSF01000009">
    <property type="protein sequence ID" value="RNM16288.1"/>
    <property type="molecule type" value="Genomic_DNA"/>
</dbReference>
<organism evidence="8 9">
    <name type="scientific">Nocardioides pocheonensis</name>
    <dbReference type="NCBI Taxonomy" id="661485"/>
    <lineage>
        <taxon>Bacteria</taxon>
        <taxon>Bacillati</taxon>
        <taxon>Actinomycetota</taxon>
        <taxon>Actinomycetes</taxon>
        <taxon>Propionibacteriales</taxon>
        <taxon>Nocardioidaceae</taxon>
        <taxon>Nocardioides</taxon>
    </lineage>
</organism>
<feature type="region of interest" description="Disordered" evidence="6">
    <location>
        <begin position="1"/>
        <end position="20"/>
    </location>
</feature>
<dbReference type="RefSeq" id="WP_123221785.1">
    <property type="nucleotide sequence ID" value="NZ_RJSF01000009.1"/>
</dbReference>
<feature type="transmembrane region" description="Helical" evidence="7">
    <location>
        <begin position="78"/>
        <end position="100"/>
    </location>
</feature>
<keyword evidence="9" id="KW-1185">Reference proteome</keyword>
<dbReference type="PANTHER" id="PTHR42770:SF18">
    <property type="entry name" value="ARGININE_AGMATINE ANTIPORTER"/>
    <property type="match status" value="1"/>
</dbReference>
<accession>A0A3N0GVX3</accession>
<feature type="transmembrane region" description="Helical" evidence="7">
    <location>
        <begin position="232"/>
        <end position="251"/>
    </location>
</feature>
<evidence type="ECO:0000256" key="2">
    <source>
        <dbReference type="ARBA" id="ARBA00022475"/>
    </source>
</evidence>
<comment type="subcellular location">
    <subcellularLocation>
        <location evidence="1">Cell membrane</location>
        <topology evidence="1">Multi-pass membrane protein</topology>
    </subcellularLocation>
</comment>
<dbReference type="InterPro" id="IPR050367">
    <property type="entry name" value="APC_superfamily"/>
</dbReference>
<reference evidence="8 9" key="1">
    <citation type="submission" date="2018-11" db="EMBL/GenBank/DDBJ databases">
        <authorList>
            <person name="Li F."/>
        </authorList>
    </citation>
    <scope>NUCLEOTIDE SEQUENCE [LARGE SCALE GENOMIC DNA]</scope>
    <source>
        <strain evidence="8 9">Gsoil 818</strain>
    </source>
</reference>
<keyword evidence="5 7" id="KW-0472">Membrane</keyword>
<feature type="transmembrane region" description="Helical" evidence="7">
    <location>
        <begin position="312"/>
        <end position="335"/>
    </location>
</feature>
<evidence type="ECO:0000256" key="6">
    <source>
        <dbReference type="SAM" id="MobiDB-lite"/>
    </source>
</evidence>
<keyword evidence="3 7" id="KW-0812">Transmembrane</keyword>
<dbReference type="OrthoDB" id="3185104at2"/>
<dbReference type="PANTHER" id="PTHR42770">
    <property type="entry name" value="AMINO ACID TRANSPORTER-RELATED"/>
    <property type="match status" value="1"/>
</dbReference>
<dbReference type="AlphaFoldDB" id="A0A3N0GVX3"/>
<feature type="transmembrane region" description="Helical" evidence="7">
    <location>
        <begin position="160"/>
        <end position="181"/>
    </location>
</feature>
<feature type="transmembrane region" description="Helical" evidence="7">
    <location>
        <begin position="361"/>
        <end position="382"/>
    </location>
</feature>
<feature type="compositionally biased region" description="Basic residues" evidence="6">
    <location>
        <begin position="8"/>
        <end position="19"/>
    </location>
</feature>
<feature type="transmembrane region" description="Helical" evidence="7">
    <location>
        <begin position="388"/>
        <end position="407"/>
    </location>
</feature>
<sequence>MSQLIHPRAGHRTLRRGGHRAVGSIPVQTGAATTTGPEAPSAGPHLLGLPQSTALVMGSIIGVGIFSLPYAIASYGPISLVALGAATVGAVALAFMFSVLSRRVPASGGPYAYARAAFGNAFGFSQAWLYWITAWAGNAAIAVGWVFYVEQFVNKGGAKAGSIAIALTGLWIPALVNLSGVRNAGWFQLWTTVLKFIPLALMATVGLLFIKSGNFTPWNTSGSSSMSAIGDAMAICLFAYLGVETAAVAAGKVRNAEKNVGRATIYGTLGSAVVYLLSLVAVFGILPASALALDKNQASYSAAANEIAGGTWLGYVVAAAVVVSGIGALNGWTLIVAEMPLAAAKDGLFPKTFGKLSSRHVPAFGIVVSTVLASIAMVISYLGTDGATVFTTLVLMTGITAAIPYAASALAQLKWRIVDHRKGSTPHFALDMFVAIVALVMSVAFVWYSRNTGQEHWYVTWGPFLMAGGAALLGVPVYTSMRKQMTKPEPVGEYR</sequence>
<dbReference type="Gene3D" id="1.20.1740.10">
    <property type="entry name" value="Amino acid/polyamine transporter I"/>
    <property type="match status" value="1"/>
</dbReference>
<proteinExistence type="predicted"/>